<keyword evidence="7" id="KW-1185">Reference proteome</keyword>
<keyword evidence="2" id="KW-0288">FMN</keyword>
<evidence type="ECO:0000256" key="2">
    <source>
        <dbReference type="ARBA" id="ARBA00022643"/>
    </source>
</evidence>
<evidence type="ECO:0000256" key="4">
    <source>
        <dbReference type="ARBA" id="ARBA00023033"/>
    </source>
</evidence>
<dbReference type="InterPro" id="IPR020020">
    <property type="entry name" value="Luciferase-type_oxidoreductase"/>
</dbReference>
<evidence type="ECO:0000313" key="6">
    <source>
        <dbReference type="EMBL" id="MCC7660839.1"/>
    </source>
</evidence>
<gene>
    <name evidence="6" type="ORF">FUU20_19160</name>
</gene>
<dbReference type="InterPro" id="IPR036661">
    <property type="entry name" value="Luciferase-like_sf"/>
</dbReference>
<dbReference type="Pfam" id="PF00296">
    <property type="entry name" value="Bac_luciferase"/>
    <property type="match status" value="1"/>
</dbReference>
<evidence type="ECO:0000256" key="3">
    <source>
        <dbReference type="ARBA" id="ARBA00023002"/>
    </source>
</evidence>
<comment type="caution">
    <text evidence="6">The sequence shown here is derived from an EMBL/GenBank/DDBJ whole genome shotgun (WGS) entry which is preliminary data.</text>
</comment>
<sequence>MTQLTLPSHLQQHAAFKRVFQPGKLTFGLIAPFKGYPEGPIPDMDDHRELAQMADKGGISALWLRDVPFYDPNFGDAGQVYDPMVDLGYLAGVTNNIALGTAGIVSPLRNPVLTAKQAASVDRLSGGRLLLGMSSGDRPVEYPAFGYEFNNRADRFREAWDVVRLLTENSFPKGSTEYYGNFNGGIDLVPKPAVPRLPMITIGRARQDMSWIANHSDAWIWHGVDPKRSGNIVKEIAELGDGQTWHPFGYANFLELSENPNEPLRLFNNIFMRAGRNTLMEFWKQQEGVGVSHITLNLKPSQRPPKEVLQELIEDVLPSFSAASETEATAS</sequence>
<dbReference type="NCBIfam" id="TIGR03571">
    <property type="entry name" value="lucif_BA3436"/>
    <property type="match status" value="1"/>
</dbReference>
<dbReference type="InterPro" id="IPR011251">
    <property type="entry name" value="Luciferase-like_dom"/>
</dbReference>
<keyword evidence="1" id="KW-0285">Flavoprotein</keyword>
<dbReference type="SUPFAM" id="SSF51679">
    <property type="entry name" value="Bacterial luciferase-like"/>
    <property type="match status" value="1"/>
</dbReference>
<dbReference type="PANTHER" id="PTHR30011:SF16">
    <property type="entry name" value="C2H2 FINGER DOMAIN TRANSCRIPTION FACTOR (EUROFUNG)-RELATED"/>
    <property type="match status" value="1"/>
</dbReference>
<evidence type="ECO:0000256" key="1">
    <source>
        <dbReference type="ARBA" id="ARBA00022630"/>
    </source>
</evidence>
<dbReference type="RefSeq" id="WP_197833416.1">
    <property type="nucleotide sequence ID" value="NZ_VOSN01000013.1"/>
</dbReference>
<reference evidence="6 7" key="1">
    <citation type="submission" date="2019-08" db="EMBL/GenBank/DDBJ databases">
        <title>Genome sequencing of Psyttalia spp.-associated microbial isolates reveals a potentially novel species in the Serratia genus.</title>
        <authorList>
            <person name="Tannieres-Laurent M."/>
            <person name="Sparks M.E."/>
            <person name="Blackburn M.B."/>
            <person name="Gundersen-Rindal D.E."/>
            <person name="Bon M.-C."/>
        </authorList>
    </citation>
    <scope>NUCLEOTIDE SEQUENCE [LARGE SCALE GENOMIC DNA]</scope>
    <source>
        <strain evidence="7">Pon4B</strain>
    </source>
</reference>
<dbReference type="Gene3D" id="3.20.20.30">
    <property type="entry name" value="Luciferase-like domain"/>
    <property type="match status" value="1"/>
</dbReference>
<feature type="domain" description="Luciferase-like" evidence="5">
    <location>
        <begin position="27"/>
        <end position="238"/>
    </location>
</feature>
<evidence type="ECO:0000259" key="5">
    <source>
        <dbReference type="Pfam" id="PF00296"/>
    </source>
</evidence>
<organism evidence="6 7">
    <name type="scientific">Serratia montpellierensis</name>
    <dbReference type="NCBI Taxonomy" id="2598730"/>
    <lineage>
        <taxon>Bacteria</taxon>
        <taxon>Pseudomonadati</taxon>
        <taxon>Pseudomonadota</taxon>
        <taxon>Gammaproteobacteria</taxon>
        <taxon>Enterobacterales</taxon>
        <taxon>Yersiniaceae</taxon>
        <taxon>Serratia</taxon>
    </lineage>
</organism>
<accession>A0ABS8JAA0</accession>
<proteinExistence type="predicted"/>
<name>A0ABS8JAA0_9GAMM</name>
<evidence type="ECO:0000313" key="7">
    <source>
        <dbReference type="Proteomes" id="UP001199135"/>
    </source>
</evidence>
<dbReference type="InterPro" id="IPR051260">
    <property type="entry name" value="Diverse_substr_monoxygenases"/>
</dbReference>
<dbReference type="Proteomes" id="UP001199135">
    <property type="component" value="Unassembled WGS sequence"/>
</dbReference>
<dbReference type="PANTHER" id="PTHR30011">
    <property type="entry name" value="ALKANESULFONATE MONOOXYGENASE-RELATED"/>
    <property type="match status" value="1"/>
</dbReference>
<protein>
    <submittedName>
        <fullName evidence="6">LLM class oxidoreductase</fullName>
    </submittedName>
</protein>
<dbReference type="EMBL" id="VOSO01000019">
    <property type="protein sequence ID" value="MCC7660839.1"/>
    <property type="molecule type" value="Genomic_DNA"/>
</dbReference>
<keyword evidence="4" id="KW-0503">Monooxygenase</keyword>
<keyword evidence="3" id="KW-0560">Oxidoreductase</keyword>